<protein>
    <submittedName>
        <fullName evidence="3">VanZ like family protein</fullName>
    </submittedName>
</protein>
<feature type="transmembrane region" description="Helical" evidence="1">
    <location>
        <begin position="92"/>
        <end position="111"/>
    </location>
</feature>
<dbReference type="PIRSF" id="PIRSF019083">
    <property type="entry name" value="UCP019083_VanZ"/>
    <property type="match status" value="1"/>
</dbReference>
<dbReference type="EMBL" id="FRAD01000003">
    <property type="protein sequence ID" value="SHJ48857.1"/>
    <property type="molecule type" value="Genomic_DNA"/>
</dbReference>
<keyword evidence="4" id="KW-1185">Reference proteome</keyword>
<keyword evidence="1" id="KW-0812">Transmembrane</keyword>
<dbReference type="InterPro" id="IPR006976">
    <property type="entry name" value="VanZ-like"/>
</dbReference>
<dbReference type="Pfam" id="PF04892">
    <property type="entry name" value="VanZ"/>
    <property type="match status" value="1"/>
</dbReference>
<accession>A0A1M6JQ75</accession>
<sequence>MNRLKKFTYTIPAGLWMVIIFAFSHQPDDLSSKNNHFIAELLRKIHISLFENMDYELLNLLIRKAAHITEFLILFFLVYYAVKNICQNNWELTSSIITLLYACSDEFHQLFIKGRAGRVQDVLIDSMGIIIGLIILKIIKIIKDKKKSSHMRKMGIQ</sequence>
<dbReference type="OrthoDB" id="291892at2"/>
<feature type="transmembrane region" description="Helical" evidence="1">
    <location>
        <begin position="7"/>
        <end position="25"/>
    </location>
</feature>
<name>A0A1M6JQ75_9CLOT</name>
<dbReference type="STRING" id="1121331.SAMN02745248_00279"/>
<proteinExistence type="predicted"/>
<evidence type="ECO:0000313" key="4">
    <source>
        <dbReference type="Proteomes" id="UP000183952"/>
    </source>
</evidence>
<reference evidence="3 4" key="1">
    <citation type="submission" date="2016-11" db="EMBL/GenBank/DDBJ databases">
        <authorList>
            <person name="Jaros S."/>
            <person name="Januszkiewicz K."/>
            <person name="Wedrychowicz H."/>
        </authorList>
    </citation>
    <scope>NUCLEOTIDE SEQUENCE [LARGE SCALE GENOMIC DNA]</scope>
    <source>
        <strain evidence="3 4">DSM 3090</strain>
    </source>
</reference>
<gene>
    <name evidence="3" type="ORF">SAMN02745248_00279</name>
</gene>
<evidence type="ECO:0000313" key="3">
    <source>
        <dbReference type="EMBL" id="SHJ48857.1"/>
    </source>
</evidence>
<evidence type="ECO:0000256" key="1">
    <source>
        <dbReference type="SAM" id="Phobius"/>
    </source>
</evidence>
<dbReference type="AlphaFoldDB" id="A0A1M6JQ75"/>
<evidence type="ECO:0000259" key="2">
    <source>
        <dbReference type="Pfam" id="PF04892"/>
    </source>
</evidence>
<feature type="domain" description="VanZ-like" evidence="2">
    <location>
        <begin position="13"/>
        <end position="139"/>
    </location>
</feature>
<keyword evidence="1" id="KW-1133">Transmembrane helix</keyword>
<feature type="transmembrane region" description="Helical" evidence="1">
    <location>
        <begin position="123"/>
        <end position="142"/>
    </location>
</feature>
<dbReference type="Proteomes" id="UP000183952">
    <property type="component" value="Unassembled WGS sequence"/>
</dbReference>
<dbReference type="RefSeq" id="WP_072901458.1">
    <property type="nucleotide sequence ID" value="NZ_FRAD01000003.1"/>
</dbReference>
<dbReference type="InterPro" id="IPR016747">
    <property type="entry name" value="Phosphotransbutyrylase"/>
</dbReference>
<dbReference type="NCBIfam" id="NF037970">
    <property type="entry name" value="vanZ_1"/>
    <property type="match status" value="1"/>
</dbReference>
<organism evidence="3 4">
    <name type="scientific">Hathewaya proteolytica DSM 3090</name>
    <dbReference type="NCBI Taxonomy" id="1121331"/>
    <lineage>
        <taxon>Bacteria</taxon>
        <taxon>Bacillati</taxon>
        <taxon>Bacillota</taxon>
        <taxon>Clostridia</taxon>
        <taxon>Eubacteriales</taxon>
        <taxon>Clostridiaceae</taxon>
        <taxon>Hathewaya</taxon>
    </lineage>
</organism>
<keyword evidence="1" id="KW-0472">Membrane</keyword>
<feature type="transmembrane region" description="Helical" evidence="1">
    <location>
        <begin position="60"/>
        <end position="80"/>
    </location>
</feature>